<dbReference type="GO" id="GO:0005829">
    <property type="term" value="C:cytosol"/>
    <property type="evidence" value="ECO:0007669"/>
    <property type="project" value="TreeGrafter"/>
</dbReference>
<dbReference type="EMBL" id="FMWO01000050">
    <property type="protein sequence ID" value="SCZ85890.1"/>
    <property type="molecule type" value="Genomic_DNA"/>
</dbReference>
<dbReference type="InterPro" id="IPR029057">
    <property type="entry name" value="PRTase-like"/>
</dbReference>
<dbReference type="InterPro" id="IPR000836">
    <property type="entry name" value="PRTase_dom"/>
</dbReference>
<evidence type="ECO:0000256" key="1">
    <source>
        <dbReference type="ARBA" id="ARBA00048811"/>
    </source>
</evidence>
<dbReference type="Pfam" id="PF00156">
    <property type="entry name" value="Pribosyltran"/>
    <property type="match status" value="1"/>
</dbReference>
<dbReference type="PANTHER" id="PTHR43340">
    <property type="entry name" value="HYPOXANTHINE-GUANINE PHOSPHORIBOSYLTRANSFERASE"/>
    <property type="match status" value="1"/>
</dbReference>
<dbReference type="GO" id="GO:0032263">
    <property type="term" value="P:GMP salvage"/>
    <property type="evidence" value="ECO:0007669"/>
    <property type="project" value="TreeGrafter"/>
</dbReference>
<dbReference type="InterPro" id="IPR050408">
    <property type="entry name" value="HGPRT"/>
</dbReference>
<dbReference type="Proteomes" id="UP000198729">
    <property type="component" value="Unassembled WGS sequence"/>
</dbReference>
<comment type="catalytic activity">
    <reaction evidence="1">
        <text>GMP + diphosphate = guanine + 5-phospho-alpha-D-ribose 1-diphosphate</text>
        <dbReference type="Rhea" id="RHEA:25424"/>
        <dbReference type="ChEBI" id="CHEBI:16235"/>
        <dbReference type="ChEBI" id="CHEBI:33019"/>
        <dbReference type="ChEBI" id="CHEBI:58017"/>
        <dbReference type="ChEBI" id="CHEBI:58115"/>
        <dbReference type="EC" id="2.4.2.8"/>
    </reaction>
    <physiologicalReaction direction="right-to-left" evidence="1">
        <dbReference type="Rhea" id="RHEA:25426"/>
    </physiologicalReaction>
</comment>
<evidence type="ECO:0000313" key="5">
    <source>
        <dbReference type="Proteomes" id="UP000198729"/>
    </source>
</evidence>
<sequence length="180" mass="19818">MTDFTKTDLKTAQAELLCDSETLQATIHRLAQEINTTLSGKEPLVLCVMNGAIVFAGQLLPLLDFPLTFGYVQVSRYHETLHGGELKWIAAPPADLRNRVVLIVDDVLDEGCTLAAINEKILDNGAQACYSVVLVNKQTGRKKPAQADFIGMDLPDRYIFGFGMDLHGKWRNLPAIYALG</sequence>
<dbReference type="GO" id="GO:0046100">
    <property type="term" value="P:hypoxanthine metabolic process"/>
    <property type="evidence" value="ECO:0007669"/>
    <property type="project" value="TreeGrafter"/>
</dbReference>
<dbReference type="Gene3D" id="3.40.50.2020">
    <property type="match status" value="1"/>
</dbReference>
<dbReference type="GO" id="GO:0000287">
    <property type="term" value="F:magnesium ion binding"/>
    <property type="evidence" value="ECO:0007669"/>
    <property type="project" value="TreeGrafter"/>
</dbReference>
<dbReference type="CDD" id="cd06223">
    <property type="entry name" value="PRTases_typeI"/>
    <property type="match status" value="1"/>
</dbReference>
<keyword evidence="5" id="KW-1185">Reference proteome</keyword>
<dbReference type="RefSeq" id="WP_090286570.1">
    <property type="nucleotide sequence ID" value="NZ_FMWO01000050.1"/>
</dbReference>
<evidence type="ECO:0000256" key="2">
    <source>
        <dbReference type="ARBA" id="ARBA00049402"/>
    </source>
</evidence>
<feature type="domain" description="Phosphoribosyltransferase" evidence="3">
    <location>
        <begin position="24"/>
        <end position="156"/>
    </location>
</feature>
<dbReference type="NCBIfam" id="NF006605">
    <property type="entry name" value="PRK09162.1"/>
    <property type="match status" value="1"/>
</dbReference>
<proteinExistence type="predicted"/>
<dbReference type="STRING" id="51642.NSMM_420018"/>
<accession>A0A1G5SG97</accession>
<keyword evidence="4" id="KW-0808">Transferase</keyword>
<dbReference type="PANTHER" id="PTHR43340:SF1">
    <property type="entry name" value="HYPOXANTHINE PHOSPHORIBOSYLTRANSFERASE"/>
    <property type="match status" value="1"/>
</dbReference>
<dbReference type="SUPFAM" id="SSF53271">
    <property type="entry name" value="PRTase-like"/>
    <property type="match status" value="1"/>
</dbReference>
<comment type="catalytic activity">
    <reaction evidence="2">
        <text>IMP + diphosphate = hypoxanthine + 5-phospho-alpha-D-ribose 1-diphosphate</text>
        <dbReference type="Rhea" id="RHEA:17973"/>
        <dbReference type="ChEBI" id="CHEBI:17368"/>
        <dbReference type="ChEBI" id="CHEBI:33019"/>
        <dbReference type="ChEBI" id="CHEBI:58017"/>
        <dbReference type="ChEBI" id="CHEBI:58053"/>
        <dbReference type="EC" id="2.4.2.8"/>
    </reaction>
    <physiologicalReaction direction="right-to-left" evidence="2">
        <dbReference type="Rhea" id="RHEA:17975"/>
    </physiologicalReaction>
</comment>
<evidence type="ECO:0000313" key="4">
    <source>
        <dbReference type="EMBL" id="SCZ85890.1"/>
    </source>
</evidence>
<keyword evidence="4" id="KW-0328">Glycosyltransferase</keyword>
<dbReference type="GO" id="GO:0004422">
    <property type="term" value="F:hypoxanthine phosphoribosyltransferase activity"/>
    <property type="evidence" value="ECO:0007669"/>
    <property type="project" value="TreeGrafter"/>
</dbReference>
<organism evidence="4 5">
    <name type="scientific">Nitrosomonas mobilis</name>
    <dbReference type="NCBI Taxonomy" id="51642"/>
    <lineage>
        <taxon>Bacteria</taxon>
        <taxon>Pseudomonadati</taxon>
        <taxon>Pseudomonadota</taxon>
        <taxon>Betaproteobacteria</taxon>
        <taxon>Nitrosomonadales</taxon>
        <taxon>Nitrosomonadaceae</taxon>
        <taxon>Nitrosomonas</taxon>
    </lineage>
</organism>
<gene>
    <name evidence="4" type="ORF">NSMM_420018</name>
</gene>
<dbReference type="GO" id="GO:0006178">
    <property type="term" value="P:guanine salvage"/>
    <property type="evidence" value="ECO:0007669"/>
    <property type="project" value="TreeGrafter"/>
</dbReference>
<dbReference type="OrthoDB" id="9802824at2"/>
<evidence type="ECO:0000259" key="3">
    <source>
        <dbReference type="Pfam" id="PF00156"/>
    </source>
</evidence>
<name>A0A1G5SG97_9PROT</name>
<reference evidence="4 5" key="1">
    <citation type="submission" date="2016-10" db="EMBL/GenBank/DDBJ databases">
        <authorList>
            <person name="de Groot N.N."/>
        </authorList>
    </citation>
    <scope>NUCLEOTIDE SEQUENCE [LARGE SCALE GENOMIC DNA]</scope>
    <source>
        <strain evidence="4">1</strain>
    </source>
</reference>
<protein>
    <submittedName>
        <fullName evidence="4">Phosphoribosyltransferase</fullName>
    </submittedName>
</protein>
<dbReference type="AlphaFoldDB" id="A0A1G5SG97"/>
<dbReference type="GO" id="GO:0032264">
    <property type="term" value="P:IMP salvage"/>
    <property type="evidence" value="ECO:0007669"/>
    <property type="project" value="TreeGrafter"/>
</dbReference>